<protein>
    <submittedName>
        <fullName evidence="2">Uncharacterized protein</fullName>
    </submittedName>
</protein>
<reference evidence="2" key="1">
    <citation type="submission" date="2023-06" db="EMBL/GenBank/DDBJ databases">
        <title>Genome-scale phylogeny and comparative genomics of the fungal order Sordariales.</title>
        <authorList>
            <consortium name="Lawrence Berkeley National Laboratory"/>
            <person name="Hensen N."/>
            <person name="Bonometti L."/>
            <person name="Westerberg I."/>
            <person name="Brannstrom I.O."/>
            <person name="Guillou S."/>
            <person name="Cros-Aarteil S."/>
            <person name="Calhoun S."/>
            <person name="Haridas S."/>
            <person name="Kuo A."/>
            <person name="Mondo S."/>
            <person name="Pangilinan J."/>
            <person name="Riley R."/>
            <person name="Labutti K."/>
            <person name="Andreopoulos B."/>
            <person name="Lipzen A."/>
            <person name="Chen C."/>
            <person name="Yanf M."/>
            <person name="Daum C."/>
            <person name="Ng V."/>
            <person name="Clum A."/>
            <person name="Steindorff A."/>
            <person name="Ohm R."/>
            <person name="Martin F."/>
            <person name="Silar P."/>
            <person name="Natvig D."/>
            <person name="Lalanne C."/>
            <person name="Gautier V."/>
            <person name="Ament-Velasquez S.L."/>
            <person name="Kruys A."/>
            <person name="Hutchinson M.I."/>
            <person name="Powell A.J."/>
            <person name="Barry K."/>
            <person name="Miller A.N."/>
            <person name="Grigoriev I.V."/>
            <person name="Debuchy R."/>
            <person name="Gladieux P."/>
            <person name="Thoren M.H."/>
            <person name="Johannesson H."/>
        </authorList>
    </citation>
    <scope>NUCLEOTIDE SEQUENCE</scope>
    <source>
        <strain evidence="2">SMH2532-1</strain>
    </source>
</reference>
<accession>A0AA39XSP3</accession>
<name>A0AA39XSP3_9PEZI</name>
<organism evidence="2 3">
    <name type="scientific">Cercophora newfieldiana</name>
    <dbReference type="NCBI Taxonomy" id="92897"/>
    <lineage>
        <taxon>Eukaryota</taxon>
        <taxon>Fungi</taxon>
        <taxon>Dikarya</taxon>
        <taxon>Ascomycota</taxon>
        <taxon>Pezizomycotina</taxon>
        <taxon>Sordariomycetes</taxon>
        <taxon>Sordariomycetidae</taxon>
        <taxon>Sordariales</taxon>
        <taxon>Lasiosphaeriaceae</taxon>
        <taxon>Cercophora</taxon>
    </lineage>
</organism>
<proteinExistence type="predicted"/>
<comment type="caution">
    <text evidence="2">The sequence shown here is derived from an EMBL/GenBank/DDBJ whole genome shotgun (WGS) entry which is preliminary data.</text>
</comment>
<feature type="region of interest" description="Disordered" evidence="1">
    <location>
        <begin position="153"/>
        <end position="195"/>
    </location>
</feature>
<feature type="compositionally biased region" description="Polar residues" evidence="1">
    <location>
        <begin position="1"/>
        <end position="14"/>
    </location>
</feature>
<dbReference type="EMBL" id="JAULSV010000007">
    <property type="protein sequence ID" value="KAK0639528.1"/>
    <property type="molecule type" value="Genomic_DNA"/>
</dbReference>
<dbReference type="Proteomes" id="UP001174936">
    <property type="component" value="Unassembled WGS sequence"/>
</dbReference>
<sequence>MASSQPTRWPSQTRPGKPETVPLLSATGHRHLAFHRDNDSDRIIRVVETERSGSGQPTSVERFIHLDRDAILPLYTLSDDHRAGFNMQVMYFEGKHPVTYRLSSRTDAFGFQRLTTGYSTVEHFSGVTCSVVFRGRFGVFGRDEELYGSGELQFWQPSEPDVPSTTAENRSPLDGPHSRRTGMGRSPRTSVVDPQSDFALANDGTEVVISTAPPKPTLMAFFQDHERCTMLMIDFMNLESKKLASGRVKLSPTDSRSFCADSISVSKNEMESWDVCSMTGKGPRPGVNKLKCTNLTLEFQDANMIEDFEKRLVFLKLQWGTAVRQMRSVRNGMEAGKLATSPAASPNLPRAKLDFRKPEARVGTTSYLELSADAQSHELDSLPVEGVHELPAESMVWSQYRLGGGSIGRRRLR</sequence>
<evidence type="ECO:0000313" key="3">
    <source>
        <dbReference type="Proteomes" id="UP001174936"/>
    </source>
</evidence>
<evidence type="ECO:0000313" key="2">
    <source>
        <dbReference type="EMBL" id="KAK0639528.1"/>
    </source>
</evidence>
<dbReference type="AlphaFoldDB" id="A0AA39XSP3"/>
<evidence type="ECO:0000256" key="1">
    <source>
        <dbReference type="SAM" id="MobiDB-lite"/>
    </source>
</evidence>
<gene>
    <name evidence="2" type="ORF">B0T16DRAFT_245272</name>
</gene>
<keyword evidence="3" id="KW-1185">Reference proteome</keyword>
<feature type="region of interest" description="Disordered" evidence="1">
    <location>
        <begin position="1"/>
        <end position="21"/>
    </location>
</feature>